<organism evidence="5 6">
    <name type="scientific">Umezawaea endophytica</name>
    <dbReference type="NCBI Taxonomy" id="1654476"/>
    <lineage>
        <taxon>Bacteria</taxon>
        <taxon>Bacillati</taxon>
        <taxon>Actinomycetota</taxon>
        <taxon>Actinomycetes</taxon>
        <taxon>Pseudonocardiales</taxon>
        <taxon>Pseudonocardiaceae</taxon>
        <taxon>Umezawaea</taxon>
    </lineage>
</organism>
<dbReference type="EMBL" id="JANYMP010000018">
    <property type="protein sequence ID" value="MCS7481473.1"/>
    <property type="molecule type" value="Genomic_DNA"/>
</dbReference>
<dbReference type="InterPro" id="IPR057326">
    <property type="entry name" value="KR_dom"/>
</dbReference>
<gene>
    <name evidence="5" type="ORF">NZH93_31850</name>
</gene>
<reference evidence="5" key="1">
    <citation type="submission" date="2022-08" db="EMBL/GenBank/DDBJ databases">
        <authorList>
            <person name="Tistechok S."/>
            <person name="Samborskyy M."/>
            <person name="Roman I."/>
        </authorList>
    </citation>
    <scope>NUCLEOTIDE SEQUENCE</scope>
    <source>
        <strain evidence="5">DSM 103496</strain>
    </source>
</reference>
<dbReference type="InterPro" id="IPR020904">
    <property type="entry name" value="Sc_DH/Rdtase_CS"/>
</dbReference>
<dbReference type="Proteomes" id="UP001141259">
    <property type="component" value="Unassembled WGS sequence"/>
</dbReference>
<protein>
    <submittedName>
        <fullName evidence="5">SDR family NAD(P)-dependent oxidoreductase</fullName>
    </submittedName>
</protein>
<dbReference type="Pfam" id="PF00106">
    <property type="entry name" value="adh_short"/>
    <property type="match status" value="1"/>
</dbReference>
<dbReference type="RefSeq" id="WP_259626962.1">
    <property type="nucleotide sequence ID" value="NZ_JANYMP010000018.1"/>
</dbReference>
<dbReference type="PRINTS" id="PR01397">
    <property type="entry name" value="DHBDHDRGNASE"/>
</dbReference>
<evidence type="ECO:0000256" key="2">
    <source>
        <dbReference type="ARBA" id="ARBA00023002"/>
    </source>
</evidence>
<dbReference type="PROSITE" id="PS00061">
    <property type="entry name" value="ADH_SHORT"/>
    <property type="match status" value="1"/>
</dbReference>
<evidence type="ECO:0000313" key="5">
    <source>
        <dbReference type="EMBL" id="MCS7481473.1"/>
    </source>
</evidence>
<dbReference type="PRINTS" id="PR00080">
    <property type="entry name" value="SDRFAMILY"/>
</dbReference>
<name>A0A9X2VRC7_9PSEU</name>
<dbReference type="GO" id="GO:0019290">
    <property type="term" value="P:siderophore biosynthetic process"/>
    <property type="evidence" value="ECO:0007669"/>
    <property type="project" value="InterPro"/>
</dbReference>
<sequence length="225" mass="23052">MNREFDRKTAVVTGACGAVGAEVVAALAARGAVVTAVDHDGRALCDLVERLQRAGLRVAGRQVDISSGPAVESLVDQVEREVGPVDIAVNAADLLRTGRATGLTDDDWSRSFAINTHAVFHLSRAAAARMVPRGGGAIITVATTVQTLQPGYAAYTASKAAATAYANHLAAEVTRHGVRCTVITTTRPETPLLRSVADSDAHASAVAASVLAALSHHADGTAVGA</sequence>
<evidence type="ECO:0000313" key="6">
    <source>
        <dbReference type="Proteomes" id="UP001141259"/>
    </source>
</evidence>
<dbReference type="InterPro" id="IPR036291">
    <property type="entry name" value="NAD(P)-bd_dom_sf"/>
</dbReference>
<keyword evidence="2" id="KW-0560">Oxidoreductase</keyword>
<dbReference type="PANTHER" id="PTHR43669:SF3">
    <property type="entry name" value="ALCOHOL DEHYDROGENASE, PUTATIVE (AFU_ORTHOLOGUE AFUA_3G03445)-RELATED"/>
    <property type="match status" value="1"/>
</dbReference>
<feature type="domain" description="Ketoreductase" evidence="4">
    <location>
        <begin position="8"/>
        <end position="191"/>
    </location>
</feature>
<evidence type="ECO:0000256" key="1">
    <source>
        <dbReference type="ARBA" id="ARBA00006484"/>
    </source>
</evidence>
<comment type="similarity">
    <text evidence="1 3">Belongs to the short-chain dehydrogenases/reductases (SDR) family.</text>
</comment>
<comment type="caution">
    <text evidence="5">The sequence shown here is derived from an EMBL/GenBank/DDBJ whole genome shotgun (WGS) entry which is preliminary data.</text>
</comment>
<dbReference type="GO" id="GO:0008667">
    <property type="term" value="F:2,3-dihydro-2,3-dihydroxybenzoate dehydrogenase activity"/>
    <property type="evidence" value="ECO:0007669"/>
    <property type="project" value="InterPro"/>
</dbReference>
<accession>A0A9X2VRC7</accession>
<dbReference type="SUPFAM" id="SSF51735">
    <property type="entry name" value="NAD(P)-binding Rossmann-fold domains"/>
    <property type="match status" value="1"/>
</dbReference>
<dbReference type="CDD" id="cd05233">
    <property type="entry name" value="SDR_c"/>
    <property type="match status" value="1"/>
</dbReference>
<keyword evidence="6" id="KW-1185">Reference proteome</keyword>
<evidence type="ECO:0000256" key="3">
    <source>
        <dbReference type="RuleBase" id="RU000363"/>
    </source>
</evidence>
<dbReference type="PANTHER" id="PTHR43669">
    <property type="entry name" value="5-KETO-D-GLUCONATE 5-REDUCTASE"/>
    <property type="match status" value="1"/>
</dbReference>
<dbReference type="InterPro" id="IPR002347">
    <property type="entry name" value="SDR_fam"/>
</dbReference>
<dbReference type="InterPro" id="IPR003560">
    <property type="entry name" value="DHB_DH"/>
</dbReference>
<evidence type="ECO:0000259" key="4">
    <source>
        <dbReference type="SMART" id="SM00822"/>
    </source>
</evidence>
<dbReference type="AlphaFoldDB" id="A0A9X2VRC7"/>
<dbReference type="SMART" id="SM00822">
    <property type="entry name" value="PKS_KR"/>
    <property type="match status" value="1"/>
</dbReference>
<proteinExistence type="inferred from homology"/>
<dbReference type="Gene3D" id="3.40.50.720">
    <property type="entry name" value="NAD(P)-binding Rossmann-like Domain"/>
    <property type="match status" value="1"/>
</dbReference>